<sequence>MKFAILGTGGTGGCLGAYLAHAGNDVTFLARGKNLQALRENGITIRRDAAADLRIPQVKSCTLEEYRDTPDVIFVCFKYNSLQAAIDFAHRTADKETLIIPILNVFGTGGVMQQALFGLTCLDGCIYIWARREAPGIIAQSGKILRVFFGFRRGQDDCLRAKAAETERILRAADIHAHFTDTIERDALQKFAFVSPMGAAGLYCDAVSDDMQPGGRARDTFIALIEEVKALGAAMGLTFEKDLVTEGLRIMDASAPTLTTSMQRDVAAGGTSEFSGLVDRVVALGEKYHVPVPLYTKISAWGHEQGIK</sequence>
<comment type="similarity">
    <text evidence="1 4">Belongs to the ketopantoate reductase family.</text>
</comment>
<dbReference type="GO" id="GO:0015940">
    <property type="term" value="P:pantothenate biosynthetic process"/>
    <property type="evidence" value="ECO:0007669"/>
    <property type="project" value="UniProtKB-UniPathway"/>
</dbReference>
<evidence type="ECO:0000256" key="3">
    <source>
        <dbReference type="ARBA" id="ARBA00023002"/>
    </source>
</evidence>
<keyword evidence="3 4" id="KW-0560">Oxidoreductase</keyword>
<dbReference type="InterPro" id="IPR008927">
    <property type="entry name" value="6-PGluconate_DH-like_C_sf"/>
</dbReference>
<accession>A0A848B352</accession>
<organism evidence="7 8">
    <name type="scientific">Selenomonas bovis</name>
    <dbReference type="NCBI Taxonomy" id="416586"/>
    <lineage>
        <taxon>Bacteria</taxon>
        <taxon>Bacillati</taxon>
        <taxon>Bacillota</taxon>
        <taxon>Negativicutes</taxon>
        <taxon>Selenomonadales</taxon>
        <taxon>Selenomonadaceae</taxon>
        <taxon>Selenomonas</taxon>
    </lineage>
</organism>
<evidence type="ECO:0000259" key="5">
    <source>
        <dbReference type="Pfam" id="PF02558"/>
    </source>
</evidence>
<dbReference type="UniPathway" id="UPA00028">
    <property type="reaction ID" value="UER00004"/>
</dbReference>
<feature type="domain" description="Ketopantoate reductase C-terminal" evidence="6">
    <location>
        <begin position="183"/>
        <end position="298"/>
    </location>
</feature>
<keyword evidence="4" id="KW-0566">Pantothenate biosynthesis</keyword>
<comment type="caution">
    <text evidence="7">The sequence shown here is derived from an EMBL/GenBank/DDBJ whole genome shotgun (WGS) entry which is preliminary data.</text>
</comment>
<protein>
    <recommendedName>
        <fullName evidence="4">2-dehydropantoate 2-reductase</fullName>
        <ecNumber evidence="4">1.1.1.169</ecNumber>
    </recommendedName>
    <alternativeName>
        <fullName evidence="4">Ketopantoate reductase</fullName>
    </alternativeName>
</protein>
<dbReference type="InterPro" id="IPR051402">
    <property type="entry name" value="KPR-Related"/>
</dbReference>
<dbReference type="EC" id="1.1.1.169" evidence="4"/>
<reference evidence="7 8" key="1">
    <citation type="submission" date="2020-04" db="EMBL/GenBank/DDBJ databases">
        <authorList>
            <person name="Hitch T.C.A."/>
            <person name="Wylensek D."/>
            <person name="Clavel T."/>
        </authorList>
    </citation>
    <scope>NUCLEOTIDE SEQUENCE [LARGE SCALE GENOMIC DNA]</scope>
    <source>
        <strain evidence="7 8">PG-130-P53-12</strain>
    </source>
</reference>
<dbReference type="Pfam" id="PF08546">
    <property type="entry name" value="ApbA_C"/>
    <property type="match status" value="1"/>
</dbReference>
<dbReference type="Gene3D" id="1.10.1040.10">
    <property type="entry name" value="N-(1-d-carboxylethyl)-l-norvaline Dehydrogenase, domain 2"/>
    <property type="match status" value="1"/>
</dbReference>
<dbReference type="InterPro" id="IPR013752">
    <property type="entry name" value="KPA_reductase"/>
</dbReference>
<dbReference type="Proteomes" id="UP000543804">
    <property type="component" value="Unassembled WGS sequence"/>
</dbReference>
<keyword evidence="2 4" id="KW-0521">NADP</keyword>
<dbReference type="GO" id="GO:0005737">
    <property type="term" value="C:cytoplasm"/>
    <property type="evidence" value="ECO:0007669"/>
    <property type="project" value="TreeGrafter"/>
</dbReference>
<dbReference type="SUPFAM" id="SSF51735">
    <property type="entry name" value="NAD(P)-binding Rossmann-fold domains"/>
    <property type="match status" value="1"/>
</dbReference>
<evidence type="ECO:0000256" key="1">
    <source>
        <dbReference type="ARBA" id="ARBA00007870"/>
    </source>
</evidence>
<dbReference type="SUPFAM" id="SSF48179">
    <property type="entry name" value="6-phosphogluconate dehydrogenase C-terminal domain-like"/>
    <property type="match status" value="1"/>
</dbReference>
<dbReference type="AlphaFoldDB" id="A0A848B352"/>
<dbReference type="InterPro" id="IPR013328">
    <property type="entry name" value="6PGD_dom2"/>
</dbReference>
<keyword evidence="8" id="KW-1185">Reference proteome</keyword>
<dbReference type="Gene3D" id="3.40.50.720">
    <property type="entry name" value="NAD(P)-binding Rossmann-like Domain"/>
    <property type="match status" value="1"/>
</dbReference>
<dbReference type="RefSeq" id="WP_170077252.1">
    <property type="nucleotide sequence ID" value="NZ_JABAFA010000008.1"/>
</dbReference>
<gene>
    <name evidence="7" type="ORF">HF878_03865</name>
</gene>
<name>A0A848B352_9FIRM</name>
<dbReference type="InterPro" id="IPR036291">
    <property type="entry name" value="NAD(P)-bd_dom_sf"/>
</dbReference>
<dbReference type="Pfam" id="PF02558">
    <property type="entry name" value="ApbA"/>
    <property type="match status" value="1"/>
</dbReference>
<dbReference type="InterPro" id="IPR003710">
    <property type="entry name" value="ApbA"/>
</dbReference>
<dbReference type="EMBL" id="JABAFA010000008">
    <property type="protein sequence ID" value="NMD98620.1"/>
    <property type="molecule type" value="Genomic_DNA"/>
</dbReference>
<dbReference type="PANTHER" id="PTHR21708:SF26">
    <property type="entry name" value="2-DEHYDROPANTOATE 2-REDUCTASE"/>
    <property type="match status" value="1"/>
</dbReference>
<dbReference type="NCBIfam" id="TIGR00745">
    <property type="entry name" value="apbA_panE"/>
    <property type="match status" value="1"/>
</dbReference>
<evidence type="ECO:0000259" key="6">
    <source>
        <dbReference type="Pfam" id="PF08546"/>
    </source>
</evidence>
<evidence type="ECO:0000313" key="7">
    <source>
        <dbReference type="EMBL" id="NMD98620.1"/>
    </source>
</evidence>
<evidence type="ECO:0000256" key="2">
    <source>
        <dbReference type="ARBA" id="ARBA00022857"/>
    </source>
</evidence>
<dbReference type="GO" id="GO:0008677">
    <property type="term" value="F:2-dehydropantoate 2-reductase activity"/>
    <property type="evidence" value="ECO:0007669"/>
    <property type="project" value="UniProtKB-EC"/>
</dbReference>
<feature type="domain" description="Ketopantoate reductase N-terminal" evidence="5">
    <location>
        <begin position="4"/>
        <end position="149"/>
    </location>
</feature>
<comment type="catalytic activity">
    <reaction evidence="4">
        <text>(R)-pantoate + NADP(+) = 2-dehydropantoate + NADPH + H(+)</text>
        <dbReference type="Rhea" id="RHEA:16233"/>
        <dbReference type="ChEBI" id="CHEBI:11561"/>
        <dbReference type="ChEBI" id="CHEBI:15378"/>
        <dbReference type="ChEBI" id="CHEBI:15980"/>
        <dbReference type="ChEBI" id="CHEBI:57783"/>
        <dbReference type="ChEBI" id="CHEBI:58349"/>
        <dbReference type="EC" id="1.1.1.169"/>
    </reaction>
</comment>
<dbReference type="PANTHER" id="PTHR21708">
    <property type="entry name" value="PROBABLE 2-DEHYDROPANTOATE 2-REDUCTASE"/>
    <property type="match status" value="1"/>
</dbReference>
<dbReference type="InterPro" id="IPR013332">
    <property type="entry name" value="KPR_N"/>
</dbReference>
<evidence type="ECO:0000256" key="4">
    <source>
        <dbReference type="RuleBase" id="RU362068"/>
    </source>
</evidence>
<proteinExistence type="inferred from homology"/>
<comment type="pathway">
    <text evidence="4">Cofactor biosynthesis; (R)-pantothenate biosynthesis; (R)-pantoate from 3-methyl-2-oxobutanoate: step 2/2.</text>
</comment>
<evidence type="ECO:0000313" key="8">
    <source>
        <dbReference type="Proteomes" id="UP000543804"/>
    </source>
</evidence>
<comment type="function">
    <text evidence="4">Catalyzes the NADPH-dependent reduction of ketopantoate into pantoic acid.</text>
</comment>